<evidence type="ECO:0000313" key="2">
    <source>
        <dbReference type="EMBL" id="GFA76523.1"/>
    </source>
</evidence>
<feature type="compositionally biased region" description="Basic and acidic residues" evidence="1">
    <location>
        <begin position="1"/>
        <end position="27"/>
    </location>
</feature>
<gene>
    <name evidence="2" type="ORF">Tci_648495</name>
</gene>
<feature type="compositionally biased region" description="Basic and acidic residues" evidence="1">
    <location>
        <begin position="58"/>
        <end position="77"/>
    </location>
</feature>
<feature type="non-terminal residue" evidence="2">
    <location>
        <position position="1"/>
    </location>
</feature>
<name>A0A699K8V4_TANCI</name>
<feature type="compositionally biased region" description="Basic and acidic residues" evidence="1">
    <location>
        <begin position="38"/>
        <end position="47"/>
    </location>
</feature>
<feature type="region of interest" description="Disordered" evidence="1">
    <location>
        <begin position="1"/>
        <end position="109"/>
    </location>
</feature>
<accession>A0A699K8V4</accession>
<evidence type="ECO:0000256" key="1">
    <source>
        <dbReference type="SAM" id="MobiDB-lite"/>
    </source>
</evidence>
<dbReference type="AlphaFoldDB" id="A0A699K8V4"/>
<feature type="compositionally biased region" description="Basic and acidic residues" evidence="1">
    <location>
        <begin position="92"/>
        <end position="107"/>
    </location>
</feature>
<dbReference type="EMBL" id="BKCJ010483620">
    <property type="protein sequence ID" value="GFA76523.1"/>
    <property type="molecule type" value="Genomic_DNA"/>
</dbReference>
<reference evidence="2" key="1">
    <citation type="journal article" date="2019" name="Sci. Rep.">
        <title>Draft genome of Tanacetum cinerariifolium, the natural source of mosquito coil.</title>
        <authorList>
            <person name="Yamashiro T."/>
            <person name="Shiraishi A."/>
            <person name="Satake H."/>
            <person name="Nakayama K."/>
        </authorList>
    </citation>
    <scope>NUCLEOTIDE SEQUENCE</scope>
</reference>
<protein>
    <submittedName>
        <fullName evidence="2">Uncharacterized protein</fullName>
    </submittedName>
</protein>
<proteinExistence type="predicted"/>
<comment type="caution">
    <text evidence="2">The sequence shown here is derived from an EMBL/GenBank/DDBJ whole genome shotgun (WGS) entry which is preliminary data.</text>
</comment>
<organism evidence="2">
    <name type="scientific">Tanacetum cinerariifolium</name>
    <name type="common">Dalmatian daisy</name>
    <name type="synonym">Chrysanthemum cinerariifolium</name>
    <dbReference type="NCBI Taxonomy" id="118510"/>
    <lineage>
        <taxon>Eukaryota</taxon>
        <taxon>Viridiplantae</taxon>
        <taxon>Streptophyta</taxon>
        <taxon>Embryophyta</taxon>
        <taxon>Tracheophyta</taxon>
        <taxon>Spermatophyta</taxon>
        <taxon>Magnoliopsida</taxon>
        <taxon>eudicotyledons</taxon>
        <taxon>Gunneridae</taxon>
        <taxon>Pentapetalae</taxon>
        <taxon>asterids</taxon>
        <taxon>campanulids</taxon>
        <taxon>Asterales</taxon>
        <taxon>Asteraceae</taxon>
        <taxon>Asteroideae</taxon>
        <taxon>Anthemideae</taxon>
        <taxon>Anthemidinae</taxon>
        <taxon>Tanacetum</taxon>
    </lineage>
</organism>
<sequence length="165" mass="18443">VKASTDKSLGEDASKQRRNDDKIKELNLTDGANTEVTVEDKGSREKGSSTADQVSTARPEKVKEKGVAFRDMEEPPRLTRSTTTLQPLPTIDTKDKGGHTPRSDEGRPNLIELMDICTQLSNRVLALEEAKTTQDKVITRLKLRVGRIEKEKKGKDFTTYEEKTV</sequence>